<dbReference type="InterPro" id="IPR026838">
    <property type="entry name" value="YheC/D"/>
</dbReference>
<evidence type="ECO:0008006" key="3">
    <source>
        <dbReference type="Google" id="ProtNLM"/>
    </source>
</evidence>
<dbReference type="Proteomes" id="UP000188603">
    <property type="component" value="Chromosome"/>
</dbReference>
<gene>
    <name evidence="1" type="ORF">B0W44_03565</name>
</gene>
<dbReference type="KEGG" id="ntr:B0W44_03565"/>
<sequence>MGILTSEHPSIPGFRGNKANFRDIVETGRRMGVLVFVFTPNGVRDSASEIVGFTRHPAVKGWVRLSFPKPHVVYNRIPDRKAERQPAEQTTLRMFLESEDTRLFNPRFFNKEELWHWTANDDTLKYLQPVTEIWGDQATLTHFLDRFNPLYLKPVSGKAGKGIMQIKQEANSYLLTFVTGRGRELKRFRTRFSRILYEKVNRLTNGERYLIQQGVSLVQYNGHPFDLRTLVQKDSEGEWDVTGLGIRLAGKQGVTTHVPRGGSIGKPENIFPRVFGSEAKQLYSRALELAVAAARAIERQSGHALGELSLDLGIDRNHRFWLFEANAKPMKFDEPLIRKRSLERIIQYAVYLAEGRERSAHS</sequence>
<dbReference type="STRING" id="1471761.B0W44_03565"/>
<accession>A0A1U9KBD1</accession>
<protein>
    <recommendedName>
        <fullName evidence="3">ATP-grasp domain-containing protein</fullName>
    </recommendedName>
</protein>
<evidence type="ECO:0000313" key="1">
    <source>
        <dbReference type="EMBL" id="AQS57379.1"/>
    </source>
</evidence>
<dbReference type="SUPFAM" id="SSF56059">
    <property type="entry name" value="Glutathione synthetase ATP-binding domain-like"/>
    <property type="match status" value="1"/>
</dbReference>
<dbReference type="Pfam" id="PF14398">
    <property type="entry name" value="ATPgrasp_YheCD"/>
    <property type="match status" value="1"/>
</dbReference>
<dbReference type="AlphaFoldDB" id="A0A1U9KBD1"/>
<evidence type="ECO:0000313" key="2">
    <source>
        <dbReference type="Proteomes" id="UP000188603"/>
    </source>
</evidence>
<dbReference type="EMBL" id="CP019699">
    <property type="protein sequence ID" value="AQS57379.1"/>
    <property type="molecule type" value="Genomic_DNA"/>
</dbReference>
<name>A0A1U9KBD1_9BACL</name>
<proteinExistence type="predicted"/>
<organism evidence="1 2">
    <name type="scientific">Novibacillus thermophilus</name>
    <dbReference type="NCBI Taxonomy" id="1471761"/>
    <lineage>
        <taxon>Bacteria</taxon>
        <taxon>Bacillati</taxon>
        <taxon>Bacillota</taxon>
        <taxon>Bacilli</taxon>
        <taxon>Bacillales</taxon>
        <taxon>Thermoactinomycetaceae</taxon>
        <taxon>Novibacillus</taxon>
    </lineage>
</organism>
<keyword evidence="2" id="KW-1185">Reference proteome</keyword>
<reference evidence="1 2" key="1">
    <citation type="journal article" date="2015" name="Int. J. Syst. Evol. Microbiol.">
        <title>Novibacillus thermophilus gen. nov., sp. nov., a Gram-staining-negative and moderately thermophilic member of the family Thermoactinomycetaceae.</title>
        <authorList>
            <person name="Yang G."/>
            <person name="Chen J."/>
            <person name="Zhou S."/>
        </authorList>
    </citation>
    <scope>NUCLEOTIDE SEQUENCE [LARGE SCALE GENOMIC DNA]</scope>
    <source>
        <strain evidence="1 2">SG-1</strain>
    </source>
</reference>